<protein>
    <submittedName>
        <fullName evidence="2">Uncharacterized protein LOC105075563 isoform X1</fullName>
    </submittedName>
</protein>
<organism evidence="1 2">
    <name type="scientific">Camelus bactrianus</name>
    <name type="common">Bactrian camel</name>
    <dbReference type="NCBI Taxonomy" id="9837"/>
    <lineage>
        <taxon>Eukaryota</taxon>
        <taxon>Metazoa</taxon>
        <taxon>Chordata</taxon>
        <taxon>Craniata</taxon>
        <taxon>Vertebrata</taxon>
        <taxon>Euteleostomi</taxon>
        <taxon>Mammalia</taxon>
        <taxon>Eutheria</taxon>
        <taxon>Laurasiatheria</taxon>
        <taxon>Artiodactyla</taxon>
        <taxon>Tylopoda</taxon>
        <taxon>Camelidae</taxon>
        <taxon>Camelus</taxon>
    </lineage>
</organism>
<name>A0AC58RD21_CAMBA</name>
<evidence type="ECO:0000313" key="2">
    <source>
        <dbReference type="RefSeq" id="XP_074232419.1"/>
    </source>
</evidence>
<dbReference type="Proteomes" id="UP001732780">
    <property type="component" value="Chromosome 13"/>
</dbReference>
<reference evidence="2" key="1">
    <citation type="submission" date="2025-08" db="UniProtKB">
        <authorList>
            <consortium name="RefSeq"/>
        </authorList>
    </citation>
    <scope>IDENTIFICATION</scope>
    <source>
        <tissue evidence="2">Blood</tissue>
    </source>
</reference>
<accession>A0AC58RD21</accession>
<sequence length="131" mass="14285">MSKCTIRCRTAGMLAGPCPWPVQQHHVCVLPWLARGPQNLTMQWTEECESLGRQPSACPCPGITLMGQLSCTGSFFLLPLVTQSINMSSALWFSFPSLGLMFMNFCGSLFSLLLPGEFLVFSYLSGGPSSL</sequence>
<dbReference type="RefSeq" id="XP_074232419.1">
    <property type="nucleotide sequence ID" value="XM_074376318.1"/>
</dbReference>
<evidence type="ECO:0000313" key="1">
    <source>
        <dbReference type="Proteomes" id="UP001732780"/>
    </source>
</evidence>
<proteinExistence type="predicted"/>
<keyword evidence="1" id="KW-1185">Reference proteome</keyword>
<gene>
    <name evidence="2" type="primary">LOC105075563</name>
</gene>